<protein>
    <submittedName>
        <fullName evidence="9">Uncharacterized protein</fullName>
    </submittedName>
</protein>
<dbReference type="AlphaFoldDB" id="A0ABD3VHD3"/>
<evidence type="ECO:0000256" key="1">
    <source>
        <dbReference type="ARBA" id="ARBA00004479"/>
    </source>
</evidence>
<dbReference type="PANTHER" id="PTHR11640">
    <property type="entry name" value="NEPHRIN"/>
    <property type="match status" value="1"/>
</dbReference>
<feature type="transmembrane region" description="Helical" evidence="6">
    <location>
        <begin position="654"/>
        <end position="677"/>
    </location>
</feature>
<evidence type="ECO:0000256" key="4">
    <source>
        <dbReference type="ARBA" id="ARBA00023180"/>
    </source>
</evidence>
<proteinExistence type="predicted"/>
<dbReference type="Gene3D" id="2.60.40.10">
    <property type="entry name" value="Immunoglobulins"/>
    <property type="match status" value="5"/>
</dbReference>
<comment type="subcellular location">
    <subcellularLocation>
        <location evidence="1">Membrane</location>
        <topology evidence="1">Single-pass type I membrane protein</topology>
    </subcellularLocation>
</comment>
<evidence type="ECO:0000256" key="2">
    <source>
        <dbReference type="ARBA" id="ARBA00023136"/>
    </source>
</evidence>
<dbReference type="EMBL" id="JBJQND010000011">
    <property type="protein sequence ID" value="KAL3860880.1"/>
    <property type="molecule type" value="Genomic_DNA"/>
</dbReference>
<feature type="domain" description="Ig-like" evidence="7">
    <location>
        <begin position="322"/>
        <end position="414"/>
    </location>
</feature>
<dbReference type="Pfam" id="PF13895">
    <property type="entry name" value="Ig_2"/>
    <property type="match status" value="1"/>
</dbReference>
<dbReference type="SMART" id="SM00409">
    <property type="entry name" value="IG"/>
    <property type="match status" value="5"/>
</dbReference>
<keyword evidence="2 6" id="KW-0472">Membrane</keyword>
<dbReference type="Proteomes" id="UP001634394">
    <property type="component" value="Unassembled WGS sequence"/>
</dbReference>
<dbReference type="InterPro" id="IPR003599">
    <property type="entry name" value="Ig_sub"/>
</dbReference>
<keyword evidence="3" id="KW-1015">Disulfide bond</keyword>
<dbReference type="InterPro" id="IPR036116">
    <property type="entry name" value="FN3_sf"/>
</dbReference>
<evidence type="ECO:0000259" key="7">
    <source>
        <dbReference type="PROSITE" id="PS50835"/>
    </source>
</evidence>
<dbReference type="InterPro" id="IPR007110">
    <property type="entry name" value="Ig-like_dom"/>
</dbReference>
<dbReference type="PROSITE" id="PS50835">
    <property type="entry name" value="IG_LIKE"/>
    <property type="match status" value="3"/>
</dbReference>
<reference evidence="9 10" key="1">
    <citation type="submission" date="2024-11" db="EMBL/GenBank/DDBJ databases">
        <title>Chromosome-level genome assembly of the freshwater bivalve Anodonta woodiana.</title>
        <authorList>
            <person name="Chen X."/>
        </authorList>
    </citation>
    <scope>NUCLEOTIDE SEQUENCE [LARGE SCALE GENOMIC DNA]</scope>
    <source>
        <strain evidence="9">MN2024</strain>
        <tissue evidence="9">Gills</tissue>
    </source>
</reference>
<evidence type="ECO:0000313" key="10">
    <source>
        <dbReference type="Proteomes" id="UP001634394"/>
    </source>
</evidence>
<sequence>MSCYNTSFVLLFWIITIVFLWGHGFVGGIPYVGIVGGDAYLNWTIKDLADDVPRLIQNPSDNASLMVFFSGEAMPYIVDKRTAFTGDILRGIVSFTLSNVKLSDAGRYTFIRPNVTNATLILGGQVLIVAESPHTPVIKELSLAAVVEKEYKLNCSTKSRSAPLDHNLTMHSYWKQNGVNVSLESRYIVNGMILTISSLSRKDNGGNVTCHAFEDQRIPSAESSAFFINVLYGPDNVQVTPSGILNVNEGGNMNLTCASECNPSCSSYRWSKDSLLTIVGSSQSYWESEVQRNQSGIYICTITNTNISKSATTQITVIVNYPPVVSINSQNGTYNDTDIALNCSAHGIPGQYVFTLTHISLFTGIKIRQPGFDFVTSSIISYRFSNFMDTGIYTCTVNNGIADYRDGSVNKSVSETVWIKGPPYVTSSITSFHAEKGQSGKLAIEFYNSLLDPNVTWYRYRNQSLEKLDSSDKYSVYISNVYVTLNFYSVSIQQPGINAALDIRNVTPDDFGLYQVNVQNSVGIISPGVLILLPRGPPDVPHDVHIVPSSITASSVGVEWLSGFSSGMNQTFAIEYREHGDTSWTKSSEEVFGGMRPDEYFNITIGGLHQETMYFFRMYAWNSYNRSENSVIINATTTADNKEGNMFGNGSAQIIIGCAVGAVLLTGFAVVIGVVIFKRRTSPKLNADGKDY</sequence>
<dbReference type="SUPFAM" id="SSF49265">
    <property type="entry name" value="Fibronectin type III"/>
    <property type="match status" value="1"/>
</dbReference>
<keyword evidence="6" id="KW-0812">Transmembrane</keyword>
<dbReference type="GO" id="GO:0016020">
    <property type="term" value="C:membrane"/>
    <property type="evidence" value="ECO:0007669"/>
    <property type="project" value="UniProtKB-SubCell"/>
</dbReference>
<evidence type="ECO:0000256" key="5">
    <source>
        <dbReference type="ARBA" id="ARBA00023319"/>
    </source>
</evidence>
<dbReference type="InterPro" id="IPR003961">
    <property type="entry name" value="FN3_dom"/>
</dbReference>
<dbReference type="SUPFAM" id="SSF48726">
    <property type="entry name" value="Immunoglobulin"/>
    <property type="match status" value="5"/>
</dbReference>
<dbReference type="InterPro" id="IPR036179">
    <property type="entry name" value="Ig-like_dom_sf"/>
</dbReference>
<evidence type="ECO:0000256" key="3">
    <source>
        <dbReference type="ARBA" id="ARBA00023157"/>
    </source>
</evidence>
<feature type="transmembrane region" description="Helical" evidence="6">
    <location>
        <begin position="7"/>
        <end position="26"/>
    </location>
</feature>
<organism evidence="9 10">
    <name type="scientific">Sinanodonta woodiana</name>
    <name type="common">Chinese pond mussel</name>
    <name type="synonym">Anodonta woodiana</name>
    <dbReference type="NCBI Taxonomy" id="1069815"/>
    <lineage>
        <taxon>Eukaryota</taxon>
        <taxon>Metazoa</taxon>
        <taxon>Spiralia</taxon>
        <taxon>Lophotrochozoa</taxon>
        <taxon>Mollusca</taxon>
        <taxon>Bivalvia</taxon>
        <taxon>Autobranchia</taxon>
        <taxon>Heteroconchia</taxon>
        <taxon>Palaeoheterodonta</taxon>
        <taxon>Unionida</taxon>
        <taxon>Unionoidea</taxon>
        <taxon>Unionidae</taxon>
        <taxon>Unioninae</taxon>
        <taxon>Sinanodonta</taxon>
    </lineage>
</organism>
<evidence type="ECO:0000313" key="9">
    <source>
        <dbReference type="EMBL" id="KAL3860880.1"/>
    </source>
</evidence>
<name>A0ABD3VHD3_SINWO</name>
<dbReference type="InterPro" id="IPR051275">
    <property type="entry name" value="Cell_adhesion_signaling"/>
</dbReference>
<dbReference type="InterPro" id="IPR013783">
    <property type="entry name" value="Ig-like_fold"/>
</dbReference>
<accession>A0ABD3VHD3</accession>
<comment type="caution">
    <text evidence="9">The sequence shown here is derived from an EMBL/GenBank/DDBJ whole genome shotgun (WGS) entry which is preliminary data.</text>
</comment>
<keyword evidence="6" id="KW-1133">Transmembrane helix</keyword>
<feature type="domain" description="Ig-like" evidence="7">
    <location>
        <begin position="234"/>
        <end position="316"/>
    </location>
</feature>
<keyword evidence="4" id="KW-0325">Glycoprotein</keyword>
<dbReference type="CDD" id="cd00063">
    <property type="entry name" value="FN3"/>
    <property type="match status" value="1"/>
</dbReference>
<gene>
    <name evidence="9" type="ORF">ACJMK2_006976</name>
</gene>
<evidence type="ECO:0000259" key="8">
    <source>
        <dbReference type="PROSITE" id="PS50853"/>
    </source>
</evidence>
<feature type="domain" description="Ig-like" evidence="7">
    <location>
        <begin position="133"/>
        <end position="212"/>
    </location>
</feature>
<keyword evidence="10" id="KW-1185">Reference proteome</keyword>
<dbReference type="PANTHER" id="PTHR11640:SF31">
    <property type="entry name" value="IRREGULAR CHIASM C-ROUGHEST PROTEIN-RELATED"/>
    <property type="match status" value="1"/>
</dbReference>
<feature type="domain" description="Fibronectin type-III" evidence="8">
    <location>
        <begin position="540"/>
        <end position="640"/>
    </location>
</feature>
<dbReference type="SMART" id="SM00060">
    <property type="entry name" value="FN3"/>
    <property type="match status" value="1"/>
</dbReference>
<keyword evidence="5" id="KW-0393">Immunoglobulin domain</keyword>
<dbReference type="PROSITE" id="PS50853">
    <property type="entry name" value="FN3"/>
    <property type="match status" value="1"/>
</dbReference>
<evidence type="ECO:0000256" key="6">
    <source>
        <dbReference type="SAM" id="Phobius"/>
    </source>
</evidence>